<gene>
    <name evidence="1" type="ORF">MYCIT1_LOCUS18542</name>
</gene>
<accession>A0AAD2HD72</accession>
<evidence type="ECO:0000313" key="1">
    <source>
        <dbReference type="EMBL" id="CAK5272703.1"/>
    </source>
</evidence>
<proteinExistence type="predicted"/>
<dbReference type="EMBL" id="CAVNYO010000184">
    <property type="protein sequence ID" value="CAK5272703.1"/>
    <property type="molecule type" value="Genomic_DNA"/>
</dbReference>
<evidence type="ECO:0000313" key="2">
    <source>
        <dbReference type="Proteomes" id="UP001295794"/>
    </source>
</evidence>
<keyword evidence="2" id="KW-1185">Reference proteome</keyword>
<reference evidence="1" key="1">
    <citation type="submission" date="2023-11" db="EMBL/GenBank/DDBJ databases">
        <authorList>
            <person name="De Vega J J."/>
            <person name="De Vega J J."/>
        </authorList>
    </citation>
    <scope>NUCLEOTIDE SEQUENCE</scope>
</reference>
<comment type="caution">
    <text evidence="1">The sequence shown here is derived from an EMBL/GenBank/DDBJ whole genome shotgun (WGS) entry which is preliminary data.</text>
</comment>
<organism evidence="1 2">
    <name type="scientific">Mycena citricolor</name>
    <dbReference type="NCBI Taxonomy" id="2018698"/>
    <lineage>
        <taxon>Eukaryota</taxon>
        <taxon>Fungi</taxon>
        <taxon>Dikarya</taxon>
        <taxon>Basidiomycota</taxon>
        <taxon>Agaricomycotina</taxon>
        <taxon>Agaricomycetes</taxon>
        <taxon>Agaricomycetidae</taxon>
        <taxon>Agaricales</taxon>
        <taxon>Marasmiineae</taxon>
        <taxon>Mycenaceae</taxon>
        <taxon>Mycena</taxon>
    </lineage>
</organism>
<dbReference type="AlphaFoldDB" id="A0AAD2HD72"/>
<dbReference type="Proteomes" id="UP001295794">
    <property type="component" value="Unassembled WGS sequence"/>
</dbReference>
<protein>
    <submittedName>
        <fullName evidence="1">Uncharacterized protein</fullName>
    </submittedName>
</protein>
<name>A0AAD2HD72_9AGAR</name>
<sequence length="305" mass="34648">MFWSSSKGKTRARFSAPRMPCELERYIVEMYALECAGPERILQLLPVCHRVRVWLEPALYRTLIFNDGSDEQRLPTCEIDVIDRLSTAYPGALQNIVKNIMLIGERRDTVERVLRSCNAAENVFLAGCATRGLDLSLISPSLRHLHCTAETLELLNWKPEGYTFPALTHLELFNIDGHSHGRVPQTLLRLLSRKHFPYLAHLAISATSVIRYLPEVIPHLQNLESIVIVSAYRIVSSTPLPESDRRILMGDQRLVLVSVPDYVEDWQDGVLTANDFWARAARRIANRLSGAVDANHYAVNFDDME</sequence>